<reference evidence="2 3" key="1">
    <citation type="submission" date="2015-06" db="EMBL/GenBank/DDBJ databases">
        <title>Survival trade-offs in plant roots during colonization by closely related pathogenic and mutualistic fungi.</title>
        <authorList>
            <person name="Hacquard S."/>
            <person name="Kracher B."/>
            <person name="Hiruma K."/>
            <person name="Weinman A."/>
            <person name="Muench P."/>
            <person name="Garrido Oter R."/>
            <person name="Ver Loren van Themaat E."/>
            <person name="Dallerey J.-F."/>
            <person name="Damm U."/>
            <person name="Henrissat B."/>
            <person name="Lespinet O."/>
            <person name="Thon M."/>
            <person name="Kemen E."/>
            <person name="McHardy A.C."/>
            <person name="Schulze-Lefert P."/>
            <person name="O'Connell R.J."/>
        </authorList>
    </citation>
    <scope>NUCLEOTIDE SEQUENCE [LARGE SCALE GENOMIC DNA]</scope>
    <source>
        <strain evidence="2 3">MAFF 238704</strain>
    </source>
</reference>
<organism evidence="2 3">
    <name type="scientific">Colletotrichum incanum</name>
    <name type="common">Soybean anthracnose fungus</name>
    <dbReference type="NCBI Taxonomy" id="1573173"/>
    <lineage>
        <taxon>Eukaryota</taxon>
        <taxon>Fungi</taxon>
        <taxon>Dikarya</taxon>
        <taxon>Ascomycota</taxon>
        <taxon>Pezizomycotina</taxon>
        <taxon>Sordariomycetes</taxon>
        <taxon>Hypocreomycetidae</taxon>
        <taxon>Glomerellales</taxon>
        <taxon>Glomerellaceae</taxon>
        <taxon>Colletotrichum</taxon>
        <taxon>Colletotrichum spaethianum species complex</taxon>
    </lineage>
</organism>
<feature type="signal peptide" evidence="1">
    <location>
        <begin position="1"/>
        <end position="19"/>
    </location>
</feature>
<evidence type="ECO:0000256" key="1">
    <source>
        <dbReference type="SAM" id="SignalP"/>
    </source>
</evidence>
<evidence type="ECO:0000313" key="3">
    <source>
        <dbReference type="Proteomes" id="UP000076584"/>
    </source>
</evidence>
<keyword evidence="3" id="KW-1185">Reference proteome</keyword>
<protein>
    <submittedName>
        <fullName evidence="2">Uncharacterized protein</fullName>
    </submittedName>
</protein>
<name>A0A166ND83_COLIC</name>
<proteinExistence type="predicted"/>
<evidence type="ECO:0000313" key="2">
    <source>
        <dbReference type="EMBL" id="KZL65555.1"/>
    </source>
</evidence>
<accession>A0A166ND83</accession>
<sequence>MQLMKSIFLLGLLAVQSLAEPIRIVNSENPAVAEYRTVVEAHNQKRQTPPDWVPAPGDAPDVDIGRFDKVDRGKSVRTPFLSYITSKTDGLASCIAVVVYKKSTQEDDNDKFLAHVSPAGWHNQLNTLFEAMDLSDPRVMVIFPLPEDTVAPDVQREINEKVLEHVFNQWGDYDPKGYVPDGTHVNEVGGSRLWVDGDNVVHWSVTDLLLGSY</sequence>
<comment type="caution">
    <text evidence="2">The sequence shown here is derived from an EMBL/GenBank/DDBJ whole genome shotgun (WGS) entry which is preliminary data.</text>
</comment>
<dbReference type="AlphaFoldDB" id="A0A166ND83"/>
<feature type="chain" id="PRO_5007877772" evidence="1">
    <location>
        <begin position="20"/>
        <end position="213"/>
    </location>
</feature>
<gene>
    <name evidence="2" type="ORF">CI238_06290</name>
</gene>
<keyword evidence="1" id="KW-0732">Signal</keyword>
<dbReference type="Proteomes" id="UP000076584">
    <property type="component" value="Unassembled WGS sequence"/>
</dbReference>
<dbReference type="EMBL" id="LFIW01002614">
    <property type="protein sequence ID" value="KZL65555.1"/>
    <property type="molecule type" value="Genomic_DNA"/>
</dbReference>